<sequence>MERLWIKVIGNISEDLKVNFFKALDSENLKKNELILFCTYSDFDIPIGHCFTHIKTDEDSEGINCRVVLKNVTQQFFLPLDEIPHGWKTVCKFEFIEGIIPKEVQQLPVLNGWTQSDSYLLFA</sequence>
<accession>A0ABV2T3Y3</accession>
<reference evidence="1 2" key="1">
    <citation type="submission" date="2024-06" db="EMBL/GenBank/DDBJ databases">
        <title>Chitinophaga defluvii sp. nov., isolated from municipal sewage.</title>
        <authorList>
            <person name="Zhang L."/>
        </authorList>
    </citation>
    <scope>NUCLEOTIDE SEQUENCE [LARGE SCALE GENOMIC DNA]</scope>
    <source>
        <strain evidence="1 2">H8</strain>
    </source>
</reference>
<name>A0ABV2T3Y3_9BACT</name>
<proteinExistence type="predicted"/>
<keyword evidence="2" id="KW-1185">Reference proteome</keyword>
<evidence type="ECO:0008006" key="3">
    <source>
        <dbReference type="Google" id="ProtNLM"/>
    </source>
</evidence>
<organism evidence="1 2">
    <name type="scientific">Chitinophaga defluvii</name>
    <dbReference type="NCBI Taxonomy" id="3163343"/>
    <lineage>
        <taxon>Bacteria</taxon>
        <taxon>Pseudomonadati</taxon>
        <taxon>Bacteroidota</taxon>
        <taxon>Chitinophagia</taxon>
        <taxon>Chitinophagales</taxon>
        <taxon>Chitinophagaceae</taxon>
        <taxon>Chitinophaga</taxon>
    </lineage>
</organism>
<comment type="caution">
    <text evidence="1">The sequence shown here is derived from an EMBL/GenBank/DDBJ whole genome shotgun (WGS) entry which is preliminary data.</text>
</comment>
<dbReference type="RefSeq" id="WP_354659696.1">
    <property type="nucleotide sequence ID" value="NZ_JBEXAC010000001.1"/>
</dbReference>
<dbReference type="Proteomes" id="UP001549749">
    <property type="component" value="Unassembled WGS sequence"/>
</dbReference>
<evidence type="ECO:0000313" key="1">
    <source>
        <dbReference type="EMBL" id="MET6997055.1"/>
    </source>
</evidence>
<protein>
    <recommendedName>
        <fullName evidence="3">Immunity protein 50 of polymorphic toxin system</fullName>
    </recommendedName>
</protein>
<dbReference type="EMBL" id="JBEXAC010000001">
    <property type="protein sequence ID" value="MET6997055.1"/>
    <property type="molecule type" value="Genomic_DNA"/>
</dbReference>
<evidence type="ECO:0000313" key="2">
    <source>
        <dbReference type="Proteomes" id="UP001549749"/>
    </source>
</evidence>
<gene>
    <name evidence="1" type="ORF">ABR189_06730</name>
</gene>